<dbReference type="RefSeq" id="XP_016478789.1">
    <property type="nucleotide sequence ID" value="XM_016623303.1"/>
</dbReference>
<dbReference type="AlphaFoldDB" id="A0A1S4AQ28"/>
<evidence type="ECO:0000313" key="1">
    <source>
        <dbReference type="RefSeq" id="XP_016478789.1"/>
    </source>
</evidence>
<sequence length="295" mass="34727">MEPMQQSRKLDRYKKRISFAQAFVNISNKNCAFVDENYEVTVIFDMEQRMTLRLVDSNSQQEVILTLVYAKCDAIQRIKMWDTLYALASDMDEEENFGGLPVHLNEIDNFRHCVTTCNLHDIGFKGSIFTWWNGRTEEDCIFKRLDRVLANMEFQQMFSEHATFQDVVKENGTIDFSSNPFIIFNHNLKKLKRALSVWSRATYGDIFQKIASLEEVVLVHEAQFEINPTKLNRESLNKVQAELIRVLSLEEKFWKQKSCMSWFKDGDRNTKLFHAKVNGRRRRLQLNRIQNSEGN</sequence>
<dbReference type="PaxDb" id="4097-A0A1S4AQ28"/>
<dbReference type="PANTHER" id="PTHR33710:SF79">
    <property type="entry name" value="OS06G0205337 PROTEIN"/>
    <property type="match status" value="1"/>
</dbReference>
<dbReference type="KEGG" id="nta:107800146"/>
<reference evidence="1" key="1">
    <citation type="submission" date="2025-08" db="UniProtKB">
        <authorList>
            <consortium name="RefSeq"/>
        </authorList>
    </citation>
    <scope>IDENTIFICATION</scope>
</reference>
<dbReference type="OrthoDB" id="1301789at2759"/>
<organism evidence="1">
    <name type="scientific">Nicotiana tabacum</name>
    <name type="common">Common tobacco</name>
    <dbReference type="NCBI Taxonomy" id="4097"/>
    <lineage>
        <taxon>Eukaryota</taxon>
        <taxon>Viridiplantae</taxon>
        <taxon>Streptophyta</taxon>
        <taxon>Embryophyta</taxon>
        <taxon>Tracheophyta</taxon>
        <taxon>Spermatophyta</taxon>
        <taxon>Magnoliopsida</taxon>
        <taxon>eudicotyledons</taxon>
        <taxon>Gunneridae</taxon>
        <taxon>Pentapetalae</taxon>
        <taxon>asterids</taxon>
        <taxon>lamiids</taxon>
        <taxon>Solanales</taxon>
        <taxon>Solanaceae</taxon>
        <taxon>Nicotianoideae</taxon>
        <taxon>Nicotianeae</taxon>
        <taxon>Nicotiana</taxon>
    </lineage>
</organism>
<protein>
    <submittedName>
        <fullName evidence="1">Uncharacterized protein</fullName>
    </submittedName>
</protein>
<name>A0A1S4AQ28_TOBAC</name>
<gene>
    <name evidence="1" type="primary">LOC107800146</name>
</gene>
<accession>A0A1S4AQ28</accession>
<proteinExistence type="predicted"/>
<dbReference type="PANTHER" id="PTHR33710">
    <property type="entry name" value="BNAC02G09200D PROTEIN"/>
    <property type="match status" value="1"/>
</dbReference>